<feature type="region of interest" description="Disordered" evidence="13">
    <location>
        <begin position="1"/>
        <end position="167"/>
    </location>
</feature>
<keyword evidence="5 10" id="KW-0547">Nucleotide-binding</keyword>
<feature type="compositionally biased region" description="Polar residues" evidence="13">
    <location>
        <begin position="104"/>
        <end position="130"/>
    </location>
</feature>
<evidence type="ECO:0000313" key="15">
    <source>
        <dbReference type="EMBL" id="TPX18295.1"/>
    </source>
</evidence>
<evidence type="ECO:0000256" key="3">
    <source>
        <dbReference type="ARBA" id="ARBA00022490"/>
    </source>
</evidence>
<evidence type="ECO:0000256" key="7">
    <source>
        <dbReference type="ARBA" id="ARBA00023054"/>
    </source>
</evidence>
<sequence>MDSENGGTRPMSSLSRLKPPSVSAAAALQEVSESQKNVRIPQPSQLPTGLTGLKRQFPDQPSRQPEAKRKTTNDRAGDFGARSIGPAAAAGSNIRPAPKGMSLANLNNPGPTHSRQLSNASRPPSTSNYGKSVGYGARPLTSHGDRPQTSMSFSKSTNGRARSHTRTRPVTAMANHVVEDEPVAGKQQNGTMPPPSFFQPSQSRAGPLPVRKSRARFSQSLSSISIPTSPTPRKSSLSSLVGRMDRFHIDEQQADQQAINGKQVIPEKDNQVQPQQQQAAVSLSNVTVRSRRKEEENPLAPTDQEVQADPVVPPPRTPVRVVRKAMSDFESALNVALTPRTVAASPSPTKSTQPFLTKESNLRGFTAWDVDERLHEVEAQFKAMKEVMHGSLTDRKAMEDVIELAKTRANDMERERDQLNQRNSSLQSELNELRLQVHSLTLDLETERRSHQFDVEGRSREHQHELNELRRELKDETERAQRGHREALEALERHYRAELDDERSQKSKEVDDLRTRLDSEQQDLHLALQGKDREMQTMQSQIEMLKRDLEQEQLAKKNLQQKFAELSTTNMTLEDRGRALRAQIEFLESDSKQQSDSFASMEARLQEALKIAEEARQKLIKEETERRVLFNKYQELKGNIRVMCRVRPVIDSSEGEEAKLLFPDLKTSAQIDVTGPEEKSSLGVVSRKTIPFEFDRVFTPSVQNEDVFGEISQLVQSALDGYNVCIFCYGQTGSGKTYTMSSADGMIPRATHMIYDTITQLKEKSWSYTMEGSFVEVYNEELNDLLTSSRESDPKRKLEIRHDDARKSTTVVNCKTVRLDSPGMVETMLAQAQNNRSVAATKANERSSRSHSVFILRLTGENAATGERCEGTLNLVDLAGSERLKHSQAEGERMRETQNINKSLACLGDVIEALGRGSGHVPYRNSKLTHLLQYSLGGNSKTLMFVMVSPLEAHLKETITSLRFATKVHNTHIGTAKSTKKLKE</sequence>
<feature type="binding site" evidence="10">
    <location>
        <begin position="730"/>
        <end position="737"/>
    </location>
    <ligand>
        <name>ATP</name>
        <dbReference type="ChEBI" id="CHEBI:30616"/>
    </ligand>
</feature>
<dbReference type="Pfam" id="PF00225">
    <property type="entry name" value="Kinesin"/>
    <property type="match status" value="1"/>
</dbReference>
<keyword evidence="4 11" id="KW-0493">Microtubule</keyword>
<evidence type="ECO:0000313" key="16">
    <source>
        <dbReference type="Proteomes" id="UP000319257"/>
    </source>
</evidence>
<dbReference type="AlphaFoldDB" id="A0A507B597"/>
<dbReference type="PROSITE" id="PS50067">
    <property type="entry name" value="KINESIN_MOTOR_2"/>
    <property type="match status" value="1"/>
</dbReference>
<dbReference type="InterPro" id="IPR036961">
    <property type="entry name" value="Kinesin_motor_dom_sf"/>
</dbReference>
<evidence type="ECO:0000256" key="11">
    <source>
        <dbReference type="RuleBase" id="RU000394"/>
    </source>
</evidence>
<dbReference type="OrthoDB" id="3176171at2759"/>
<dbReference type="InterPro" id="IPR001752">
    <property type="entry name" value="Kinesin_motor_dom"/>
</dbReference>
<evidence type="ECO:0000259" key="14">
    <source>
        <dbReference type="PROSITE" id="PS50067"/>
    </source>
</evidence>
<evidence type="ECO:0000256" key="2">
    <source>
        <dbReference type="ARBA" id="ARBA00010899"/>
    </source>
</evidence>
<evidence type="ECO:0000256" key="6">
    <source>
        <dbReference type="ARBA" id="ARBA00022840"/>
    </source>
</evidence>
<dbReference type="GO" id="GO:0007018">
    <property type="term" value="P:microtubule-based movement"/>
    <property type="evidence" value="ECO:0007669"/>
    <property type="project" value="InterPro"/>
</dbReference>
<keyword evidence="6 10" id="KW-0067">ATP-binding</keyword>
<protein>
    <recommendedName>
        <fullName evidence="11">Kinesin-like protein</fullName>
    </recommendedName>
</protein>
<dbReference type="GO" id="GO:0008569">
    <property type="term" value="F:minus-end-directed microtubule motor activity"/>
    <property type="evidence" value="ECO:0007669"/>
    <property type="project" value="UniProtKB-ARBA"/>
</dbReference>
<evidence type="ECO:0000256" key="8">
    <source>
        <dbReference type="ARBA" id="ARBA00023175"/>
    </source>
</evidence>
<gene>
    <name evidence="15" type="ORF">E0L32_011793</name>
</gene>
<dbReference type="InterPro" id="IPR027417">
    <property type="entry name" value="P-loop_NTPase"/>
</dbReference>
<keyword evidence="7 12" id="KW-0175">Coiled coil</keyword>
<dbReference type="FunFam" id="3.40.850.10:FF:000065">
    <property type="entry name" value="Kinesin-like protein"/>
    <property type="match status" value="1"/>
</dbReference>
<dbReference type="PANTHER" id="PTHR47972">
    <property type="entry name" value="KINESIN-LIKE PROTEIN KLP-3"/>
    <property type="match status" value="1"/>
</dbReference>
<dbReference type="RefSeq" id="XP_031000006.1">
    <property type="nucleotide sequence ID" value="XM_031134562.1"/>
</dbReference>
<evidence type="ECO:0000256" key="4">
    <source>
        <dbReference type="ARBA" id="ARBA00022701"/>
    </source>
</evidence>
<organism evidence="15 16">
    <name type="scientific">Thyridium curvatum</name>
    <dbReference type="NCBI Taxonomy" id="1093900"/>
    <lineage>
        <taxon>Eukaryota</taxon>
        <taxon>Fungi</taxon>
        <taxon>Dikarya</taxon>
        <taxon>Ascomycota</taxon>
        <taxon>Pezizomycotina</taxon>
        <taxon>Sordariomycetes</taxon>
        <taxon>Sordariomycetidae</taxon>
        <taxon>Thyridiales</taxon>
        <taxon>Thyridiaceae</taxon>
        <taxon>Thyridium</taxon>
    </lineage>
</organism>
<accession>A0A507B597</accession>
<dbReference type="STRING" id="1093900.A0A507B597"/>
<dbReference type="GO" id="GO:0090307">
    <property type="term" value="P:mitotic spindle assembly"/>
    <property type="evidence" value="ECO:0007669"/>
    <property type="project" value="UniProtKB-ARBA"/>
</dbReference>
<keyword evidence="16" id="KW-1185">Reference proteome</keyword>
<feature type="region of interest" description="Disordered" evidence="13">
    <location>
        <begin position="268"/>
        <end position="315"/>
    </location>
</feature>
<dbReference type="EMBL" id="SKBQ01000119">
    <property type="protein sequence ID" value="TPX18295.1"/>
    <property type="molecule type" value="Genomic_DNA"/>
</dbReference>
<feature type="compositionally biased region" description="Polar residues" evidence="13">
    <location>
        <begin position="31"/>
        <end position="48"/>
    </location>
</feature>
<keyword evidence="3" id="KW-0963">Cytoplasm</keyword>
<dbReference type="SMART" id="SM00129">
    <property type="entry name" value="KISc"/>
    <property type="match status" value="1"/>
</dbReference>
<feature type="domain" description="Kinesin motor" evidence="14">
    <location>
        <begin position="639"/>
        <end position="971"/>
    </location>
</feature>
<dbReference type="CDD" id="cd01366">
    <property type="entry name" value="KISc_C_terminal"/>
    <property type="match status" value="1"/>
</dbReference>
<feature type="coiled-coil region" evidence="12">
    <location>
        <begin position="395"/>
        <end position="632"/>
    </location>
</feature>
<comment type="subcellular location">
    <subcellularLocation>
        <location evidence="1">Cytoplasm</location>
        <location evidence="1">Cytoskeleton</location>
    </subcellularLocation>
</comment>
<evidence type="ECO:0000256" key="9">
    <source>
        <dbReference type="ARBA" id="ARBA00023212"/>
    </source>
</evidence>
<dbReference type="GO" id="GO:0005524">
    <property type="term" value="F:ATP binding"/>
    <property type="evidence" value="ECO:0007669"/>
    <property type="project" value="UniProtKB-UniRule"/>
</dbReference>
<feature type="compositionally biased region" description="Low complexity" evidence="13">
    <location>
        <begin position="271"/>
        <end position="281"/>
    </location>
</feature>
<evidence type="ECO:0000256" key="10">
    <source>
        <dbReference type="PROSITE-ProRule" id="PRU00283"/>
    </source>
</evidence>
<proteinExistence type="inferred from homology"/>
<reference evidence="15 16" key="1">
    <citation type="submission" date="2019-06" db="EMBL/GenBank/DDBJ databases">
        <title>Draft genome sequence of the filamentous fungus Phialemoniopsis curvata isolated from diesel fuel.</title>
        <authorList>
            <person name="Varaljay V.A."/>
            <person name="Lyon W.J."/>
            <person name="Crouch A.L."/>
            <person name="Drake C.E."/>
            <person name="Hollomon J.M."/>
            <person name="Nadeau L.J."/>
            <person name="Nunn H.S."/>
            <person name="Stevenson B.S."/>
            <person name="Bojanowski C.L."/>
            <person name="Crookes-Goodson W.J."/>
        </authorList>
    </citation>
    <scope>NUCLEOTIDE SEQUENCE [LARGE SCALE GENOMIC DNA]</scope>
    <source>
        <strain evidence="15 16">D216</strain>
    </source>
</reference>
<dbReference type="Proteomes" id="UP000319257">
    <property type="component" value="Unassembled WGS sequence"/>
</dbReference>
<feature type="compositionally biased region" description="Basic and acidic residues" evidence="13">
    <location>
        <begin position="65"/>
        <end position="77"/>
    </location>
</feature>
<keyword evidence="9" id="KW-0206">Cytoskeleton</keyword>
<name>A0A507B597_9PEZI</name>
<comment type="caution">
    <text evidence="15">The sequence shown here is derived from an EMBL/GenBank/DDBJ whole genome shotgun (WGS) entry which is preliminary data.</text>
</comment>
<dbReference type="InterPro" id="IPR019821">
    <property type="entry name" value="Kinesin_motor_CS"/>
</dbReference>
<dbReference type="InterPro" id="IPR027640">
    <property type="entry name" value="Kinesin-like_fam"/>
</dbReference>
<keyword evidence="8 10" id="KW-0505">Motor protein</keyword>
<dbReference type="GO" id="GO:0005874">
    <property type="term" value="C:microtubule"/>
    <property type="evidence" value="ECO:0007669"/>
    <property type="project" value="UniProtKB-KW"/>
</dbReference>
<evidence type="ECO:0000256" key="12">
    <source>
        <dbReference type="SAM" id="Coils"/>
    </source>
</evidence>
<comment type="similarity">
    <text evidence="2">Belongs to the TRAFAC class myosin-kinesin ATPase superfamily. Kinesin family. KIN-14 subfamily.</text>
</comment>
<evidence type="ECO:0000256" key="5">
    <source>
        <dbReference type="ARBA" id="ARBA00022741"/>
    </source>
</evidence>
<dbReference type="PROSITE" id="PS00411">
    <property type="entry name" value="KINESIN_MOTOR_1"/>
    <property type="match status" value="1"/>
</dbReference>
<dbReference type="GeneID" id="41979240"/>
<evidence type="ECO:0000256" key="13">
    <source>
        <dbReference type="SAM" id="MobiDB-lite"/>
    </source>
</evidence>
<evidence type="ECO:0000256" key="1">
    <source>
        <dbReference type="ARBA" id="ARBA00004245"/>
    </source>
</evidence>
<dbReference type="PANTHER" id="PTHR47972:SF45">
    <property type="entry name" value="PROTEIN CLARET SEGREGATIONAL"/>
    <property type="match status" value="1"/>
</dbReference>
<dbReference type="PRINTS" id="PR00380">
    <property type="entry name" value="KINESINHEAVY"/>
</dbReference>
<feature type="compositionally biased region" description="Polar residues" evidence="13">
    <location>
        <begin position="147"/>
        <end position="160"/>
    </location>
</feature>
<dbReference type="GO" id="GO:0008017">
    <property type="term" value="F:microtubule binding"/>
    <property type="evidence" value="ECO:0007669"/>
    <property type="project" value="InterPro"/>
</dbReference>
<dbReference type="InParanoid" id="A0A507B597"/>
<dbReference type="Gene3D" id="3.40.850.10">
    <property type="entry name" value="Kinesin motor domain"/>
    <property type="match status" value="1"/>
</dbReference>
<dbReference type="SUPFAM" id="SSF52540">
    <property type="entry name" value="P-loop containing nucleoside triphosphate hydrolases"/>
    <property type="match status" value="1"/>
</dbReference>